<name>A7ECW4_SCLS1</name>
<dbReference type="HOGENOM" id="CLU_2851078_0_0_1"/>
<dbReference type="Proteomes" id="UP000001312">
    <property type="component" value="Unassembled WGS sequence"/>
</dbReference>
<protein>
    <submittedName>
        <fullName evidence="1">Uncharacterized protein</fullName>
    </submittedName>
</protein>
<gene>
    <name evidence="1" type="ORF">SS1G_03153</name>
</gene>
<organism evidence="1 2">
    <name type="scientific">Sclerotinia sclerotiorum (strain ATCC 18683 / 1980 / Ss-1)</name>
    <name type="common">White mold</name>
    <name type="synonym">Whetzelinia sclerotiorum</name>
    <dbReference type="NCBI Taxonomy" id="665079"/>
    <lineage>
        <taxon>Eukaryota</taxon>
        <taxon>Fungi</taxon>
        <taxon>Dikarya</taxon>
        <taxon>Ascomycota</taxon>
        <taxon>Pezizomycotina</taxon>
        <taxon>Leotiomycetes</taxon>
        <taxon>Helotiales</taxon>
        <taxon>Sclerotiniaceae</taxon>
        <taxon>Sclerotinia</taxon>
    </lineage>
</organism>
<dbReference type="GeneID" id="5491565"/>
<dbReference type="KEGG" id="ssl:SS1G_03153"/>
<accession>A7ECW4</accession>
<reference evidence="2" key="1">
    <citation type="journal article" date="2011" name="PLoS Genet.">
        <title>Genomic analysis of the necrotrophic fungal pathogens Sclerotinia sclerotiorum and Botrytis cinerea.</title>
        <authorList>
            <person name="Amselem J."/>
            <person name="Cuomo C.A."/>
            <person name="van Kan J.A."/>
            <person name="Viaud M."/>
            <person name="Benito E.P."/>
            <person name="Couloux A."/>
            <person name="Coutinho P.M."/>
            <person name="de Vries R.P."/>
            <person name="Dyer P.S."/>
            <person name="Fillinger S."/>
            <person name="Fournier E."/>
            <person name="Gout L."/>
            <person name="Hahn M."/>
            <person name="Kohn L."/>
            <person name="Lapalu N."/>
            <person name="Plummer K.M."/>
            <person name="Pradier J.M."/>
            <person name="Quevillon E."/>
            <person name="Sharon A."/>
            <person name="Simon A."/>
            <person name="ten Have A."/>
            <person name="Tudzynski B."/>
            <person name="Tudzynski P."/>
            <person name="Wincker P."/>
            <person name="Andrew M."/>
            <person name="Anthouard V."/>
            <person name="Beever R.E."/>
            <person name="Beffa R."/>
            <person name="Benoit I."/>
            <person name="Bouzid O."/>
            <person name="Brault B."/>
            <person name="Chen Z."/>
            <person name="Choquer M."/>
            <person name="Collemare J."/>
            <person name="Cotton P."/>
            <person name="Danchin E.G."/>
            <person name="Da Silva C."/>
            <person name="Gautier A."/>
            <person name="Giraud C."/>
            <person name="Giraud T."/>
            <person name="Gonzalez C."/>
            <person name="Grossetete S."/>
            <person name="Guldener U."/>
            <person name="Henrissat B."/>
            <person name="Howlett B.J."/>
            <person name="Kodira C."/>
            <person name="Kretschmer M."/>
            <person name="Lappartient A."/>
            <person name="Leroch M."/>
            <person name="Levis C."/>
            <person name="Mauceli E."/>
            <person name="Neuveglise C."/>
            <person name="Oeser B."/>
            <person name="Pearson M."/>
            <person name="Poulain J."/>
            <person name="Poussereau N."/>
            <person name="Quesneville H."/>
            <person name="Rascle C."/>
            <person name="Schumacher J."/>
            <person name="Segurens B."/>
            <person name="Sexton A."/>
            <person name="Silva E."/>
            <person name="Sirven C."/>
            <person name="Soanes D.M."/>
            <person name="Talbot N.J."/>
            <person name="Templeton M."/>
            <person name="Yandava C."/>
            <person name="Yarden O."/>
            <person name="Zeng Q."/>
            <person name="Rollins J.A."/>
            <person name="Lebrun M.H."/>
            <person name="Dickman M."/>
        </authorList>
    </citation>
    <scope>NUCLEOTIDE SEQUENCE [LARGE SCALE GENOMIC DNA]</scope>
    <source>
        <strain evidence="2">ATCC 18683 / 1980 / Ss-1</strain>
    </source>
</reference>
<dbReference type="EMBL" id="CH476624">
    <property type="protein sequence ID" value="EDO00680.1"/>
    <property type="molecule type" value="Genomic_DNA"/>
</dbReference>
<sequence>MPNLENGNGKMQIVLILPRFTTNNGSGDNHISSTEYKVNEVVAQSLDSNSGWRIEVFCPSMVVGN</sequence>
<evidence type="ECO:0000313" key="2">
    <source>
        <dbReference type="Proteomes" id="UP000001312"/>
    </source>
</evidence>
<evidence type="ECO:0000313" key="1">
    <source>
        <dbReference type="EMBL" id="EDO00680.1"/>
    </source>
</evidence>
<dbReference type="RefSeq" id="XP_001595065.1">
    <property type="nucleotide sequence ID" value="XM_001595015.1"/>
</dbReference>
<dbReference type="InParanoid" id="A7ECW4"/>
<keyword evidence="2" id="KW-1185">Reference proteome</keyword>
<proteinExistence type="predicted"/>
<dbReference type="AlphaFoldDB" id="A7ECW4"/>